<name>A0AA35T4J6_GEOBA</name>
<protein>
    <submittedName>
        <fullName evidence="2">PiggyBac transposable element-derived protein 4</fullName>
    </submittedName>
</protein>
<gene>
    <name evidence="2" type="ORF">GBAR_LOCUS22416</name>
</gene>
<dbReference type="PANTHER" id="PTHR46599:SF3">
    <property type="entry name" value="PIGGYBAC TRANSPOSABLE ELEMENT-DERIVED PROTEIN 4"/>
    <property type="match status" value="1"/>
</dbReference>
<sequence length="152" mass="17120">MIGFKGRLVFIQYLPKKPTKWGMKAYVLADSSTGYVWAWMLYTGKDNSLDVTGRNHTHAVVMALVEKLQGRGHHSLHGQRLFQSGPLRRTEGEGIWSMWDCAGESTRFATRIEEESGKGGCLFGGPWTKAWWHSNGPINAKFRCCPPCTTTR</sequence>
<evidence type="ECO:0000259" key="1">
    <source>
        <dbReference type="Pfam" id="PF13843"/>
    </source>
</evidence>
<dbReference type="Pfam" id="PF13843">
    <property type="entry name" value="DDE_Tnp_1_7"/>
    <property type="match status" value="1"/>
</dbReference>
<keyword evidence="3" id="KW-1185">Reference proteome</keyword>
<reference evidence="2" key="1">
    <citation type="submission" date="2023-03" db="EMBL/GenBank/DDBJ databases">
        <authorList>
            <person name="Steffen K."/>
            <person name="Cardenas P."/>
        </authorList>
    </citation>
    <scope>NUCLEOTIDE SEQUENCE</scope>
</reference>
<evidence type="ECO:0000313" key="3">
    <source>
        <dbReference type="Proteomes" id="UP001174909"/>
    </source>
</evidence>
<accession>A0AA35T4J6</accession>
<dbReference type="AlphaFoldDB" id="A0AA35T4J6"/>
<organism evidence="2 3">
    <name type="scientific">Geodia barretti</name>
    <name type="common">Barrett's horny sponge</name>
    <dbReference type="NCBI Taxonomy" id="519541"/>
    <lineage>
        <taxon>Eukaryota</taxon>
        <taxon>Metazoa</taxon>
        <taxon>Porifera</taxon>
        <taxon>Demospongiae</taxon>
        <taxon>Heteroscleromorpha</taxon>
        <taxon>Tetractinellida</taxon>
        <taxon>Astrophorina</taxon>
        <taxon>Geodiidae</taxon>
        <taxon>Geodia</taxon>
    </lineage>
</organism>
<evidence type="ECO:0000313" key="2">
    <source>
        <dbReference type="EMBL" id="CAI8040221.1"/>
    </source>
</evidence>
<dbReference type="EMBL" id="CASHTH010003091">
    <property type="protein sequence ID" value="CAI8040221.1"/>
    <property type="molecule type" value="Genomic_DNA"/>
</dbReference>
<dbReference type="InterPro" id="IPR029526">
    <property type="entry name" value="PGBD"/>
</dbReference>
<dbReference type="PANTHER" id="PTHR46599">
    <property type="entry name" value="PIGGYBAC TRANSPOSABLE ELEMENT-DERIVED PROTEIN 4"/>
    <property type="match status" value="1"/>
</dbReference>
<feature type="domain" description="PiggyBac transposable element-derived protein" evidence="1">
    <location>
        <begin position="1"/>
        <end position="74"/>
    </location>
</feature>
<comment type="caution">
    <text evidence="2">The sequence shown here is derived from an EMBL/GenBank/DDBJ whole genome shotgun (WGS) entry which is preliminary data.</text>
</comment>
<dbReference type="Proteomes" id="UP001174909">
    <property type="component" value="Unassembled WGS sequence"/>
</dbReference>
<proteinExistence type="predicted"/>